<keyword evidence="1" id="KW-0732">Signal</keyword>
<dbReference type="InterPro" id="IPR032250">
    <property type="entry name" value="DUF4825"/>
</dbReference>
<dbReference type="PROSITE" id="PS51257">
    <property type="entry name" value="PROKAR_LIPOPROTEIN"/>
    <property type="match status" value="1"/>
</dbReference>
<dbReference type="Proteomes" id="UP000059847">
    <property type="component" value="Chromosome"/>
</dbReference>
<sequence>MKKMLKLLSCSLLVISVASGCNTKTTEEDVFQYKNAYVGDNSAVINIVNRSMQSDNFRGLELKTKETPYGIILNYDGSESEKNDKRTVIYNATYLFALIQNAEWITFNFDHQEYKITKDALIEWYGEDFSTFQSEEELKTLIQNNWDDEYKVNQLF</sequence>
<proteinExistence type="predicted"/>
<reference evidence="3 4" key="1">
    <citation type="submission" date="2015-09" db="EMBL/GenBank/DDBJ databases">
        <title>Complete genome of Psychrobacter urativorans R10.10B.</title>
        <authorList>
            <person name="See-Too W.S."/>
            <person name="Chan K.G."/>
        </authorList>
    </citation>
    <scope>NUCLEOTIDE SEQUENCE [LARGE SCALE GENOMIC DNA]</scope>
    <source>
        <strain evidence="3 4">R10.10B</strain>
    </source>
</reference>
<dbReference type="STRING" id="45610.AOC03_01395"/>
<name>A0A0M5MN28_9GAMM</name>
<dbReference type="AlphaFoldDB" id="A0A0M5MN28"/>
<feature type="chain" id="PRO_5005805797" description="DUF4825 domain-containing protein" evidence="1">
    <location>
        <begin position="21"/>
        <end position="156"/>
    </location>
</feature>
<gene>
    <name evidence="3" type="ORF">AOC03_01395</name>
</gene>
<dbReference type="EMBL" id="CP012678">
    <property type="protein sequence ID" value="ALF58868.1"/>
    <property type="molecule type" value="Genomic_DNA"/>
</dbReference>
<evidence type="ECO:0000256" key="1">
    <source>
        <dbReference type="SAM" id="SignalP"/>
    </source>
</evidence>
<accession>A0A0M5MN28</accession>
<evidence type="ECO:0000313" key="3">
    <source>
        <dbReference type="EMBL" id="ALF58868.1"/>
    </source>
</evidence>
<keyword evidence="4" id="KW-1185">Reference proteome</keyword>
<evidence type="ECO:0000313" key="4">
    <source>
        <dbReference type="Proteomes" id="UP000059847"/>
    </source>
</evidence>
<protein>
    <recommendedName>
        <fullName evidence="2">DUF4825 domain-containing protein</fullName>
    </recommendedName>
</protein>
<feature type="domain" description="DUF4825" evidence="2">
    <location>
        <begin position="31"/>
        <end position="116"/>
    </location>
</feature>
<organism evidence="3 4">
    <name type="scientific">Psychrobacter urativorans</name>
    <dbReference type="NCBI Taxonomy" id="45610"/>
    <lineage>
        <taxon>Bacteria</taxon>
        <taxon>Pseudomonadati</taxon>
        <taxon>Pseudomonadota</taxon>
        <taxon>Gammaproteobacteria</taxon>
        <taxon>Moraxellales</taxon>
        <taxon>Moraxellaceae</taxon>
        <taxon>Psychrobacter</taxon>
    </lineage>
</organism>
<evidence type="ECO:0000259" key="2">
    <source>
        <dbReference type="Pfam" id="PF16107"/>
    </source>
</evidence>
<dbReference type="OrthoDB" id="2352542at2"/>
<dbReference type="Pfam" id="PF16107">
    <property type="entry name" value="DUF4825"/>
    <property type="match status" value="1"/>
</dbReference>
<dbReference type="KEGG" id="pur:AOC03_01395"/>
<feature type="signal peptide" evidence="1">
    <location>
        <begin position="1"/>
        <end position="20"/>
    </location>
</feature>
<dbReference type="RefSeq" id="WP_062533264.1">
    <property type="nucleotide sequence ID" value="NZ_CP012678.1"/>
</dbReference>